<feature type="transmembrane region" description="Helical" evidence="11">
    <location>
        <begin position="12"/>
        <end position="33"/>
    </location>
</feature>
<dbReference type="Gene3D" id="3.55.40.10">
    <property type="entry name" value="minor pseudopilin epsh domain"/>
    <property type="match status" value="1"/>
</dbReference>
<evidence type="ECO:0000256" key="4">
    <source>
        <dbReference type="ARBA" id="ARBA00022481"/>
    </source>
</evidence>
<keyword evidence="6 11" id="KW-0812">Transmembrane</keyword>
<evidence type="ECO:0000313" key="14">
    <source>
        <dbReference type="Proteomes" id="UP000184170"/>
    </source>
</evidence>
<evidence type="ECO:0000256" key="6">
    <source>
        <dbReference type="ARBA" id="ARBA00022692"/>
    </source>
</evidence>
<evidence type="ECO:0000259" key="12">
    <source>
        <dbReference type="Pfam" id="PF12019"/>
    </source>
</evidence>
<evidence type="ECO:0000256" key="7">
    <source>
        <dbReference type="ARBA" id="ARBA00022989"/>
    </source>
</evidence>
<dbReference type="InterPro" id="IPR012902">
    <property type="entry name" value="N_methyl_site"/>
</dbReference>
<evidence type="ECO:0000256" key="3">
    <source>
        <dbReference type="ARBA" id="ARBA00022475"/>
    </source>
</evidence>
<evidence type="ECO:0000256" key="1">
    <source>
        <dbReference type="ARBA" id="ARBA00004377"/>
    </source>
</evidence>
<evidence type="ECO:0000256" key="5">
    <source>
        <dbReference type="ARBA" id="ARBA00022519"/>
    </source>
</evidence>
<feature type="domain" description="General secretion pathway GspH" evidence="12">
    <location>
        <begin position="45"/>
        <end position="158"/>
    </location>
</feature>
<dbReference type="RefSeq" id="WP_073277596.1">
    <property type="nucleotide sequence ID" value="NZ_FQVA01000008.1"/>
</dbReference>
<dbReference type="AlphaFoldDB" id="A0A1M5HVV1"/>
<keyword evidence="5" id="KW-0997">Cell inner membrane</keyword>
<evidence type="ECO:0000256" key="11">
    <source>
        <dbReference type="SAM" id="Phobius"/>
    </source>
</evidence>
<dbReference type="Pfam" id="PF12019">
    <property type="entry name" value="GspH"/>
    <property type="match status" value="1"/>
</dbReference>
<evidence type="ECO:0000256" key="8">
    <source>
        <dbReference type="ARBA" id="ARBA00023136"/>
    </source>
</evidence>
<name>A0A1M5HVV1_9GAMM</name>
<dbReference type="GO" id="GO:0005886">
    <property type="term" value="C:plasma membrane"/>
    <property type="evidence" value="ECO:0007669"/>
    <property type="project" value="UniProtKB-SubCell"/>
</dbReference>
<evidence type="ECO:0000256" key="9">
    <source>
        <dbReference type="ARBA" id="ARBA00025772"/>
    </source>
</evidence>
<dbReference type="OrthoDB" id="6039229at2"/>
<dbReference type="GO" id="GO:0015628">
    <property type="term" value="P:protein secretion by the type II secretion system"/>
    <property type="evidence" value="ECO:0007669"/>
    <property type="project" value="InterPro"/>
</dbReference>
<dbReference type="Proteomes" id="UP000184170">
    <property type="component" value="Unassembled WGS sequence"/>
</dbReference>
<keyword evidence="14" id="KW-1185">Reference proteome</keyword>
<evidence type="ECO:0000256" key="2">
    <source>
        <dbReference type="ARBA" id="ARBA00021549"/>
    </source>
</evidence>
<dbReference type="STRING" id="494016.SAMN04487965_3508"/>
<protein>
    <recommendedName>
        <fullName evidence="2">Type II secretion system protein H</fullName>
    </recommendedName>
    <alternativeName>
        <fullName evidence="10">General secretion pathway protein H</fullName>
    </alternativeName>
</protein>
<comment type="similarity">
    <text evidence="9">Belongs to the GSP H family.</text>
</comment>
<dbReference type="Pfam" id="PF07963">
    <property type="entry name" value="N_methyl"/>
    <property type="match status" value="1"/>
</dbReference>
<proteinExistence type="inferred from homology"/>
<dbReference type="InterPro" id="IPR045584">
    <property type="entry name" value="Pilin-like"/>
</dbReference>
<keyword evidence="8 11" id="KW-0472">Membrane</keyword>
<evidence type="ECO:0000313" key="13">
    <source>
        <dbReference type="EMBL" id="SHG20064.1"/>
    </source>
</evidence>
<dbReference type="InterPro" id="IPR022346">
    <property type="entry name" value="T2SS_GspH"/>
</dbReference>
<keyword evidence="4" id="KW-0488">Methylation</keyword>
<dbReference type="EMBL" id="FQVA01000008">
    <property type="protein sequence ID" value="SHG20064.1"/>
    <property type="molecule type" value="Genomic_DNA"/>
</dbReference>
<organism evidence="13 14">
    <name type="scientific">Microbulbifer donghaiensis</name>
    <dbReference type="NCBI Taxonomy" id="494016"/>
    <lineage>
        <taxon>Bacteria</taxon>
        <taxon>Pseudomonadati</taxon>
        <taxon>Pseudomonadota</taxon>
        <taxon>Gammaproteobacteria</taxon>
        <taxon>Cellvibrionales</taxon>
        <taxon>Microbulbiferaceae</taxon>
        <taxon>Microbulbifer</taxon>
    </lineage>
</organism>
<sequence length="171" mass="17744">MLIPKRSPGFTLVELMMVIAILAIVIAIGVPSFTTLIKNNRLAAATNDLAGALQFARAEAVRRGSRIQVSSVSDNIANGVMVWFDKDGDGNLDSGDDDGEKLRVVHLNASDISAAADAGTNVSLTFSPRGRASGALTVSLCDDRSGNYGKEVSLLATGVMRTKSGMTCGGG</sequence>
<keyword evidence="7 11" id="KW-1133">Transmembrane helix</keyword>
<dbReference type="SUPFAM" id="SSF54523">
    <property type="entry name" value="Pili subunits"/>
    <property type="match status" value="1"/>
</dbReference>
<comment type="subcellular location">
    <subcellularLocation>
        <location evidence="1">Cell inner membrane</location>
        <topology evidence="1">Single-pass membrane protein</topology>
    </subcellularLocation>
</comment>
<gene>
    <name evidence="13" type="ORF">SAMN04487965_3508</name>
</gene>
<reference evidence="14" key="1">
    <citation type="submission" date="2016-11" db="EMBL/GenBank/DDBJ databases">
        <authorList>
            <person name="Varghese N."/>
            <person name="Submissions S."/>
        </authorList>
    </citation>
    <scope>NUCLEOTIDE SEQUENCE [LARGE SCALE GENOMIC DNA]</scope>
    <source>
        <strain evidence="14">CGMCC 1.7063</strain>
    </source>
</reference>
<keyword evidence="3" id="KW-1003">Cell membrane</keyword>
<dbReference type="GO" id="GO:0015627">
    <property type="term" value="C:type II protein secretion system complex"/>
    <property type="evidence" value="ECO:0007669"/>
    <property type="project" value="InterPro"/>
</dbReference>
<dbReference type="NCBIfam" id="TIGR02532">
    <property type="entry name" value="IV_pilin_GFxxxE"/>
    <property type="match status" value="1"/>
</dbReference>
<evidence type="ECO:0000256" key="10">
    <source>
        <dbReference type="ARBA" id="ARBA00030775"/>
    </source>
</evidence>
<accession>A0A1M5HVV1</accession>